<dbReference type="CDD" id="cd02136">
    <property type="entry name" value="PnbA_NfnB-like"/>
    <property type="match status" value="1"/>
</dbReference>
<keyword evidence="8" id="KW-1185">Reference proteome</keyword>
<evidence type="ECO:0000256" key="1">
    <source>
        <dbReference type="ARBA" id="ARBA00001917"/>
    </source>
</evidence>
<dbReference type="SUPFAM" id="SSF55469">
    <property type="entry name" value="FMN-dependent nitroreductase-like"/>
    <property type="match status" value="1"/>
</dbReference>
<protein>
    <submittedName>
        <fullName evidence="7">Nitroreductase</fullName>
    </submittedName>
</protein>
<evidence type="ECO:0000256" key="5">
    <source>
        <dbReference type="ARBA" id="ARBA00023002"/>
    </source>
</evidence>
<comment type="cofactor">
    <cofactor evidence="1">
        <name>FMN</name>
        <dbReference type="ChEBI" id="CHEBI:58210"/>
    </cofactor>
</comment>
<dbReference type="Gene3D" id="3.40.109.10">
    <property type="entry name" value="NADH Oxidase"/>
    <property type="match status" value="1"/>
</dbReference>
<dbReference type="EMBL" id="CP014859">
    <property type="protein sequence ID" value="AOS61686.1"/>
    <property type="molecule type" value="Genomic_DNA"/>
</dbReference>
<accession>A0AAC9HMY7</accession>
<dbReference type="PANTHER" id="PTHR43673:SF2">
    <property type="entry name" value="NITROREDUCTASE"/>
    <property type="match status" value="1"/>
</dbReference>
<dbReference type="AlphaFoldDB" id="A0AAC9HMY7"/>
<dbReference type="GO" id="GO:0016491">
    <property type="term" value="F:oxidoreductase activity"/>
    <property type="evidence" value="ECO:0007669"/>
    <property type="project" value="UniProtKB-KW"/>
</dbReference>
<evidence type="ECO:0000256" key="2">
    <source>
        <dbReference type="ARBA" id="ARBA00007118"/>
    </source>
</evidence>
<feature type="domain" description="Nitroreductase" evidence="6">
    <location>
        <begin position="16"/>
        <end position="203"/>
    </location>
</feature>
<dbReference type="InterPro" id="IPR029479">
    <property type="entry name" value="Nitroreductase"/>
</dbReference>
<dbReference type="InterPro" id="IPR000415">
    <property type="entry name" value="Nitroreductase-like"/>
</dbReference>
<evidence type="ECO:0000259" key="6">
    <source>
        <dbReference type="Pfam" id="PF00881"/>
    </source>
</evidence>
<keyword evidence="3" id="KW-0285">Flavoprotein</keyword>
<reference evidence="8" key="1">
    <citation type="submission" date="2016-03" db="EMBL/GenBank/DDBJ databases">
        <title>Complete genome sequence of the type strain Actinoalloteichus hymeniacidonis DSM 45092.</title>
        <authorList>
            <person name="Schaffert L."/>
            <person name="Albersmeier A."/>
            <person name="Winkler A."/>
            <person name="Kalinowski J."/>
            <person name="Zotchev S."/>
            <person name="Ruckert C."/>
        </authorList>
    </citation>
    <scope>NUCLEOTIDE SEQUENCE [LARGE SCALE GENOMIC DNA]</scope>
    <source>
        <strain evidence="8">HPA177(T) (DSM 45092(T))</strain>
    </source>
</reference>
<dbReference type="KEGG" id="ahm:TL08_04280"/>
<evidence type="ECO:0000256" key="3">
    <source>
        <dbReference type="ARBA" id="ARBA00022630"/>
    </source>
</evidence>
<evidence type="ECO:0000313" key="8">
    <source>
        <dbReference type="Proteomes" id="UP000095210"/>
    </source>
</evidence>
<evidence type="ECO:0000256" key="4">
    <source>
        <dbReference type="ARBA" id="ARBA00022643"/>
    </source>
</evidence>
<comment type="similarity">
    <text evidence="2">Belongs to the nitroreductase family.</text>
</comment>
<gene>
    <name evidence="7" type="ORF">TL08_04280</name>
</gene>
<evidence type="ECO:0000313" key="7">
    <source>
        <dbReference type="EMBL" id="AOS61686.1"/>
    </source>
</evidence>
<proteinExistence type="inferred from homology"/>
<dbReference type="Pfam" id="PF00881">
    <property type="entry name" value="Nitroreductase"/>
    <property type="match status" value="1"/>
</dbReference>
<dbReference type="Proteomes" id="UP000095210">
    <property type="component" value="Chromosome"/>
</dbReference>
<name>A0AAC9HMY7_9PSEU</name>
<keyword evidence="5" id="KW-0560">Oxidoreductase</keyword>
<organism evidence="7 8">
    <name type="scientific">Actinoalloteichus hymeniacidonis</name>
    <dbReference type="NCBI Taxonomy" id="340345"/>
    <lineage>
        <taxon>Bacteria</taxon>
        <taxon>Bacillati</taxon>
        <taxon>Actinomycetota</taxon>
        <taxon>Actinomycetes</taxon>
        <taxon>Pseudonocardiales</taxon>
        <taxon>Pseudonocardiaceae</taxon>
        <taxon>Actinoalloteichus</taxon>
    </lineage>
</organism>
<dbReference type="PANTHER" id="PTHR43673">
    <property type="entry name" value="NAD(P)H NITROREDUCTASE YDGI-RELATED"/>
    <property type="match status" value="1"/>
</dbReference>
<keyword evidence="4" id="KW-0288">FMN</keyword>
<sequence>MAVATTGLVDAAERLIRTRRATRAFLPDPVSEETMEAVFGLAGASPSNSNTQPWQVEVLSGGMRDNLAEALMTAHRDGRRTVDFPFTDDNFSSVHQRRRAAFGAALYGTLGIGREDHDLRAAYDAKSLDFYGAPHVALLYAADSGDPRLTADVGMYAQTLLLAMAAHGIASCPQALLSFYADTVRETLGVTGGKLLFGIAFGYADPAAAVNTVAVGREPLGETTRFHR</sequence>